<name>A0ABV6B4T5_9DEIO</name>
<dbReference type="RefSeq" id="WP_380016041.1">
    <property type="nucleotide sequence ID" value="NZ_JBHLYR010000064.1"/>
</dbReference>
<keyword evidence="2" id="KW-1185">Reference proteome</keyword>
<organism evidence="1 2">
    <name type="scientific">Deinococcus oregonensis</name>
    <dbReference type="NCBI Taxonomy" id="1805970"/>
    <lineage>
        <taxon>Bacteria</taxon>
        <taxon>Thermotogati</taxon>
        <taxon>Deinococcota</taxon>
        <taxon>Deinococci</taxon>
        <taxon>Deinococcales</taxon>
        <taxon>Deinococcaceae</taxon>
        <taxon>Deinococcus</taxon>
    </lineage>
</organism>
<evidence type="ECO:0000313" key="2">
    <source>
        <dbReference type="Proteomes" id="UP001589733"/>
    </source>
</evidence>
<dbReference type="EMBL" id="JBHLYR010000064">
    <property type="protein sequence ID" value="MFB9994768.1"/>
    <property type="molecule type" value="Genomic_DNA"/>
</dbReference>
<protein>
    <submittedName>
        <fullName evidence="1">Uncharacterized protein</fullName>
    </submittedName>
</protein>
<proteinExistence type="predicted"/>
<accession>A0ABV6B4T5</accession>
<sequence>MNLHYVVTTLQGGIVQELTVKGRQAEFFMFSRAKNRALEGTFSLLDRDAATLTRLSVGLKDYECQPSNAADNQTIEISVEGVQILCSEARMDENEAVDHLIQAIRG</sequence>
<evidence type="ECO:0000313" key="1">
    <source>
        <dbReference type="EMBL" id="MFB9994768.1"/>
    </source>
</evidence>
<reference evidence="1 2" key="1">
    <citation type="submission" date="2024-09" db="EMBL/GenBank/DDBJ databases">
        <authorList>
            <person name="Sun Q."/>
            <person name="Mori K."/>
        </authorList>
    </citation>
    <scope>NUCLEOTIDE SEQUENCE [LARGE SCALE GENOMIC DNA]</scope>
    <source>
        <strain evidence="1 2">JCM 13503</strain>
    </source>
</reference>
<gene>
    <name evidence="1" type="ORF">ACFFLM_22700</name>
</gene>
<comment type="caution">
    <text evidence="1">The sequence shown here is derived from an EMBL/GenBank/DDBJ whole genome shotgun (WGS) entry which is preliminary data.</text>
</comment>
<dbReference type="Proteomes" id="UP001589733">
    <property type="component" value="Unassembled WGS sequence"/>
</dbReference>